<evidence type="ECO:0000313" key="1">
    <source>
        <dbReference type="EMBL" id="GCL48255.1"/>
    </source>
</evidence>
<evidence type="ECO:0000313" key="2">
    <source>
        <dbReference type="Proteomes" id="UP000438874"/>
    </source>
</evidence>
<dbReference type="RefSeq" id="WP_159250648.1">
    <property type="nucleotide sequence ID" value="NZ_BJCH01000098.1"/>
</dbReference>
<dbReference type="EMBL" id="BJCH01000098">
    <property type="protein sequence ID" value="GCL48255.1"/>
    <property type="molecule type" value="Genomic_DNA"/>
</dbReference>
<name>A0A6H9GMA3_MICAE</name>
<accession>A0A6H9GMA3</accession>
<reference evidence="1 2" key="1">
    <citation type="submission" date="2019-02" db="EMBL/GenBank/DDBJ databases">
        <title>Draft genome sequence of Arthrospira platensis NIES-3787.</title>
        <authorList>
            <person name="Yamaguchi H."/>
            <person name="Suzuki S."/>
            <person name="Kawachi M."/>
        </authorList>
    </citation>
    <scope>NUCLEOTIDE SEQUENCE [LARGE SCALE GENOMIC DNA]</scope>
    <source>
        <strain evidence="1 2">NIES-3787</strain>
    </source>
</reference>
<dbReference type="AlphaFoldDB" id="A0A6H9GMA3"/>
<gene>
    <name evidence="1" type="ORF">NIES3787_39710</name>
</gene>
<proteinExistence type="predicted"/>
<sequence length="254" mass="26870">MPRGVGLNWLYDEARLQNRILTPQALAVQMKSRLNFWWSADWLNVDASGLVSGAIDLTGNENNGVQSTAANRLSYFASDRMFGGRPSFGSTTITGARHLAAPSALAYRWHIFSCYYKDGVDNTFDTSMFFTAGTGNFGGPRVMGLSGTATLANTDAFTSTLSRGGGVQNSTALPMPATVCAATTGTGAAYSLQVGGSTVTPDRVLVGAFRHFVSSSAALTNNEISLIEGVIAWDDGTPLVASHRFANRPPLIGD</sequence>
<comment type="caution">
    <text evidence="1">The sequence shown here is derived from an EMBL/GenBank/DDBJ whole genome shotgun (WGS) entry which is preliminary data.</text>
</comment>
<organism evidence="1 2">
    <name type="scientific">Microcystis aeruginosa NIES-3787</name>
    <dbReference type="NCBI Taxonomy" id="2517782"/>
    <lineage>
        <taxon>Bacteria</taxon>
        <taxon>Bacillati</taxon>
        <taxon>Cyanobacteriota</taxon>
        <taxon>Cyanophyceae</taxon>
        <taxon>Oscillatoriophycideae</taxon>
        <taxon>Chroococcales</taxon>
        <taxon>Microcystaceae</taxon>
        <taxon>Microcystis</taxon>
    </lineage>
</organism>
<dbReference type="Proteomes" id="UP000438874">
    <property type="component" value="Unassembled WGS sequence"/>
</dbReference>
<protein>
    <submittedName>
        <fullName evidence="1">Uncharacterized protein</fullName>
    </submittedName>
</protein>